<feature type="domain" description="FAD-dependent oxidoreductase 2 FAD-binding" evidence="5">
    <location>
        <begin position="12"/>
        <end position="511"/>
    </location>
</feature>
<dbReference type="Gene3D" id="3.90.700.10">
    <property type="entry name" value="Succinate dehydrogenase/fumarate reductase flavoprotein, catalytic domain"/>
    <property type="match status" value="1"/>
</dbReference>
<gene>
    <name evidence="6" type="ORF">ACFFRI_22370</name>
</gene>
<evidence type="ECO:0000313" key="6">
    <source>
        <dbReference type="EMBL" id="MFB9315806.1"/>
    </source>
</evidence>
<protein>
    <submittedName>
        <fullName evidence="6">FAD-dependent oxidoreductase</fullName>
    </submittedName>
</protein>
<organism evidence="6 7">
    <name type="scientific">Nocardioides plantarum</name>
    <dbReference type="NCBI Taxonomy" id="29299"/>
    <lineage>
        <taxon>Bacteria</taxon>
        <taxon>Bacillati</taxon>
        <taxon>Actinomycetota</taxon>
        <taxon>Actinomycetes</taxon>
        <taxon>Propionibacteriales</taxon>
        <taxon>Nocardioidaceae</taxon>
        <taxon>Nocardioides</taxon>
    </lineage>
</organism>
<reference evidence="6 7" key="1">
    <citation type="submission" date="2024-09" db="EMBL/GenBank/DDBJ databases">
        <authorList>
            <person name="Sun Q."/>
            <person name="Mori K."/>
        </authorList>
    </citation>
    <scope>NUCLEOTIDE SEQUENCE [LARGE SCALE GENOMIC DNA]</scope>
    <source>
        <strain evidence="6 7">JCM 9626</strain>
    </source>
</reference>
<dbReference type="InterPro" id="IPR036188">
    <property type="entry name" value="FAD/NAD-bd_sf"/>
</dbReference>
<keyword evidence="3" id="KW-0274">FAD</keyword>
<dbReference type="InterPro" id="IPR003953">
    <property type="entry name" value="FAD-dep_OxRdtase_2_FAD-bd"/>
</dbReference>
<keyword evidence="4" id="KW-0560">Oxidoreductase</keyword>
<name>A0ABV5KGE2_9ACTN</name>
<comment type="cofactor">
    <cofactor evidence="1">
        <name>FAD</name>
        <dbReference type="ChEBI" id="CHEBI:57692"/>
    </cofactor>
</comment>
<dbReference type="RefSeq" id="WP_140009601.1">
    <property type="nucleotide sequence ID" value="NZ_JBHMDG010000047.1"/>
</dbReference>
<dbReference type="InterPro" id="IPR027477">
    <property type="entry name" value="Succ_DH/fumarate_Rdtase_cat_sf"/>
</dbReference>
<dbReference type="EMBL" id="JBHMDG010000047">
    <property type="protein sequence ID" value="MFB9315806.1"/>
    <property type="molecule type" value="Genomic_DNA"/>
</dbReference>
<dbReference type="SUPFAM" id="SSF51905">
    <property type="entry name" value="FAD/NAD(P)-binding domain"/>
    <property type="match status" value="1"/>
</dbReference>
<keyword evidence="2" id="KW-0285">Flavoprotein</keyword>
<evidence type="ECO:0000313" key="7">
    <source>
        <dbReference type="Proteomes" id="UP001589750"/>
    </source>
</evidence>
<dbReference type="PANTHER" id="PTHR43400">
    <property type="entry name" value="FUMARATE REDUCTASE"/>
    <property type="match status" value="1"/>
</dbReference>
<sequence length="542" mass="58340">MTGEQRGRDDYDVVCVGGGLGGLAAALRAHDLGARVLVLERSTMVGGVAAYSGGFCWVGANHLDDAGDTLEATERYLDHVQGADRPVDRERRRTYLESAVEATRWFSEAGVPFSLIRGAADLYEPGPGSTSQGRLVECVVPGAELGAWREHLRPSVYYRTGVSRDEIYHVLAGDVDAKLALLAEREHDDLLTHGVGLAAGFVREVLVRRGVECRLEHRVTELVREDGRVTGVVAEGPDGPVRIRARRGVVLAVGGYGNAPDAAELEDVPELIEAAPPVVAGDGLTLGQDVGAAVVRGADPFVVLGARFEERTHPGSDEPLYSQLLENLGFPHSMIVNRDGHRFGDESYYGALIRGLRTYDSRRKQWANFPCWLVLDDTFRRQYPLGPYPPGADYPDEVLRFETLEQLAEGIGVDAAGLAGTVATYNVAARTGEDLEFARGSLPFARQAYGDPRYPNPNLGAVETAPFYALPLHVLGVGLSSLGLAIDSSARVLRRDGTPVAGLYATGNAAATRELKGYVTGLANTRNYTYAWRAATDMLAGP</sequence>
<dbReference type="Pfam" id="PF00890">
    <property type="entry name" value="FAD_binding_2"/>
    <property type="match status" value="1"/>
</dbReference>
<dbReference type="SUPFAM" id="SSF56425">
    <property type="entry name" value="Succinate dehydrogenase/fumarate reductase flavoprotein, catalytic domain"/>
    <property type="match status" value="1"/>
</dbReference>
<evidence type="ECO:0000256" key="2">
    <source>
        <dbReference type="ARBA" id="ARBA00022630"/>
    </source>
</evidence>
<accession>A0ABV5KGE2</accession>
<comment type="caution">
    <text evidence="6">The sequence shown here is derived from an EMBL/GenBank/DDBJ whole genome shotgun (WGS) entry which is preliminary data.</text>
</comment>
<dbReference type="PANTHER" id="PTHR43400:SF10">
    <property type="entry name" value="3-OXOSTEROID 1-DEHYDROGENASE"/>
    <property type="match status" value="1"/>
</dbReference>
<dbReference type="Proteomes" id="UP001589750">
    <property type="component" value="Unassembled WGS sequence"/>
</dbReference>
<dbReference type="InterPro" id="IPR050315">
    <property type="entry name" value="FAD-oxidoreductase_2"/>
</dbReference>
<proteinExistence type="predicted"/>
<evidence type="ECO:0000256" key="1">
    <source>
        <dbReference type="ARBA" id="ARBA00001974"/>
    </source>
</evidence>
<evidence type="ECO:0000259" key="5">
    <source>
        <dbReference type="Pfam" id="PF00890"/>
    </source>
</evidence>
<evidence type="ECO:0000256" key="3">
    <source>
        <dbReference type="ARBA" id="ARBA00022827"/>
    </source>
</evidence>
<dbReference type="Gene3D" id="3.50.50.60">
    <property type="entry name" value="FAD/NAD(P)-binding domain"/>
    <property type="match status" value="1"/>
</dbReference>
<evidence type="ECO:0000256" key="4">
    <source>
        <dbReference type="ARBA" id="ARBA00023002"/>
    </source>
</evidence>
<keyword evidence="7" id="KW-1185">Reference proteome</keyword>